<sequence>MAADMRSWLLSRRELSVIERLLTVQCCQSSEGKLWNLVLLMLIAGHLSINQVNCQYSTRARLMLELVQYYNPNERLYDGRKCDVFSACDYVFEIAIGTSGRNNSYYSLVTNTFENGQYIQFSSGTALASNVGNPIRVPILTALPASESIQLSIIVKDNEFNSKFEIVDFLRYYSDALSGTSLNNLVITGTRTKVNPSKLTVNFKIECGTGWEGPKCDRAICRSGCSVTRGSCNNSPFTCSCNPGWTGSTCDSCIKLSGCVHGYCRLGNDCTCSTGWQGSYCNIAICSGGCNAEHGRCASPDKCLCDSGWTGTSCDTCIKSPHCSELHGYCLNGNDCLCHDGWGGPNCDKDLNPCSNPNRCKNGGTCQRLGINTYRCNCLPRYTGGHCEYSPPDKPQVRNIAINATQIAITWDKFQSNGGYPLVKLYFRLDYYQVSSFGSPVFGTRSSSSNISYEINEATISHLLPVTYYSVSVIAFNGIGKNSSSWRRVKTIGYPPHPPIINRIVTTMNAIDIEWNITSTGGYDISEVQSFLEYQKWSDYFENREKGLTKILLHHYQYRIDKLQSNTGYRLRITVKNPIAKRSSIWINETTYGVPGLPIISSLISTSTTIIVRWLPSPSNGGYTMSNLSYNVEYLQADGYQERICPRCTVSPSVNNVYFLLNKLTIGSPYVIRIKATNPGGESYSSWRRMSTKDFHAISSTRVTGYPPDAPTGITIVADAQRATITYKRIKYYGGYSLGSITFYARYLINNGQVPNTDCTNCYKRTYGTESSIQLTGLLVGTVYYIQVVAANEAGQNASHWERFTTKGKPSSVTGIRITVLPSGVIITWDHPAYTGGYDHSQITYFVEYGVAGTGSDGCQSCTTIPTNRNTTVTLRGLGSSREYRIRVIANSPAGVSASNWTSVWTRGVPSAPSDILIGNITSTSVLISWTAAKSYNDQNSTDVAYRVKYSIHRMRDINCSFCRLTSPTWRTFIVLTGLESYTAYDISVVASNNLGSKSSTWFRFVTLGQQPQMPQIINTEATSSSITVRWKLQDYNGGVVAVNPAGTSVSKWMKVSTTGLPERPTIVSTTAIDSSLIIQWNKLSYNGGYPVENVIFYVQYSTKEQQSNSSHCQLCLLTQPVRNINVTVGGLNHLTLYWIRVLAENVVGRSYSRWHQAWTLGYPPGLTSITSSSSTPYSIFLTWREITDNGLYSINELVLYVQYVTKDFKTQDCRYCHRVNTTSATSVVIPNLISNTIYKARVIAQNTAGSTKSAWKDIATKSPPDKPHIIAATTNSSTAAITWTSIDYNGGYDRSLLVYYAQYTNRELHDDDCLQCMRSRNITVTTAAIKNLNSNSNYWVRIISHNPTGKSYGNWMKIKTKGLPDKPKITSIVNSNITTILVDWDPIRYNGGYDLSLVVYYVIFGPSVMDGGIPSPCEKCNRSLRTSGSMAMLTSFIPHTYYSFRVVANNVVGSSSSPWEYFKTRGLAPNLLNISRIIVTTNSIAIFWQLLFSGGYPIEDIEFFIQYIEGQCQESFNCTLCQFIKSENWSSFTINQLPSNTNFCFRVAASNEIGTCYSQWISRRTLEPTVSTTKISETTSIITQSQPTLGSTAPATSLATTKYSIFPPIPHVTAVEGAPPQSIPAVRTWLGPILGGGGAAIVLMIVAVIFSIKIIRKRGALLSGNQKNKQRQQDSIYEEIDNFTNVLYESGSTLGLKIKNDTGTDLPTNITPDSPFRRQASSINSTTTLLTDSGIFHCGDDQNKPKPAFNHTPGVPQLQRSLSDDECYSYMYRQRSRANTAEDSSLL</sequence>
<evidence type="ECO:0000256" key="1">
    <source>
        <dbReference type="ARBA" id="ARBA00022737"/>
    </source>
</evidence>
<feature type="domain" description="Fibronectin type-III" evidence="7">
    <location>
        <begin position="912"/>
        <end position="1010"/>
    </location>
</feature>
<keyword evidence="5" id="KW-0472">Membrane</keyword>
<dbReference type="KEGG" id="tad:TRIADDRAFT_55384"/>
<dbReference type="GO" id="GO:0005112">
    <property type="term" value="F:Notch binding"/>
    <property type="evidence" value="ECO:0000318"/>
    <property type="project" value="GO_Central"/>
</dbReference>
<feature type="domain" description="Fibronectin type-III" evidence="7">
    <location>
        <begin position="1164"/>
        <end position="1266"/>
    </location>
</feature>
<dbReference type="SMART" id="SM00181">
    <property type="entry name" value="EGF"/>
    <property type="match status" value="5"/>
</dbReference>
<dbReference type="PANTHER" id="PTHR13817">
    <property type="entry name" value="TITIN"/>
    <property type="match status" value="1"/>
</dbReference>
<feature type="domain" description="Fibronectin type-III" evidence="7">
    <location>
        <begin position="809"/>
        <end position="909"/>
    </location>
</feature>
<dbReference type="Pfam" id="PF00008">
    <property type="entry name" value="EGF"/>
    <property type="match status" value="1"/>
</dbReference>
<dbReference type="GeneID" id="6752617"/>
<dbReference type="InParanoid" id="B3RUR5"/>
<keyword evidence="3" id="KW-0245">EGF-like domain</keyword>
<keyword evidence="1" id="KW-0677">Repeat</keyword>
<feature type="disulfide bond" evidence="3">
    <location>
        <begin position="378"/>
        <end position="387"/>
    </location>
</feature>
<dbReference type="InterPro" id="IPR050964">
    <property type="entry name" value="Striated_Muscle_Regulatory"/>
</dbReference>
<evidence type="ECO:0000259" key="6">
    <source>
        <dbReference type="PROSITE" id="PS50026"/>
    </source>
</evidence>
<keyword evidence="5" id="KW-1133">Transmembrane helix</keyword>
<dbReference type="FunFam" id="2.10.25.10:FF:001116">
    <property type="entry name" value="Neurogenic locus protein delta"/>
    <property type="match status" value="1"/>
</dbReference>
<comment type="caution">
    <text evidence="3">Lacks conserved residue(s) required for the propagation of feature annotation.</text>
</comment>
<dbReference type="PROSITE" id="PS01186">
    <property type="entry name" value="EGF_2"/>
    <property type="match status" value="1"/>
</dbReference>
<dbReference type="Gene3D" id="2.10.25.10">
    <property type="entry name" value="Laminin"/>
    <property type="match status" value="3"/>
</dbReference>
<feature type="disulfide bond" evidence="3">
    <location>
        <begin position="305"/>
        <end position="314"/>
    </location>
</feature>
<reference evidence="8 9" key="1">
    <citation type="journal article" date="2008" name="Nature">
        <title>The Trichoplax genome and the nature of placozoans.</title>
        <authorList>
            <person name="Srivastava M."/>
            <person name="Begovic E."/>
            <person name="Chapman J."/>
            <person name="Putnam N.H."/>
            <person name="Hellsten U."/>
            <person name="Kawashima T."/>
            <person name="Kuo A."/>
            <person name="Mitros T."/>
            <person name="Salamov A."/>
            <person name="Carpenter M.L."/>
            <person name="Signorovitch A.Y."/>
            <person name="Moreno M.A."/>
            <person name="Kamm K."/>
            <person name="Grimwood J."/>
            <person name="Schmutz J."/>
            <person name="Shapiro H."/>
            <person name="Grigoriev I.V."/>
            <person name="Buss L.W."/>
            <person name="Schierwater B."/>
            <person name="Dellaporta S.L."/>
            <person name="Rokhsar D.S."/>
        </authorList>
    </citation>
    <scope>NUCLEOTIDE SEQUENCE [LARGE SCALE GENOMIC DNA]</scope>
    <source>
        <strain evidence="8 9">Grell-BS-1999</strain>
    </source>
</reference>
<evidence type="ECO:0000256" key="4">
    <source>
        <dbReference type="SAM" id="MobiDB-lite"/>
    </source>
</evidence>
<feature type="domain" description="Fibronectin type-III" evidence="7">
    <location>
        <begin position="1469"/>
        <end position="1569"/>
    </location>
</feature>
<dbReference type="GO" id="GO:0005509">
    <property type="term" value="F:calcium ion binding"/>
    <property type="evidence" value="ECO:0007669"/>
    <property type="project" value="InterPro"/>
</dbReference>
<keyword evidence="2 3" id="KW-1015">Disulfide bond</keyword>
<name>B3RUR5_TRIAD</name>
<keyword evidence="5" id="KW-0812">Transmembrane</keyword>
<keyword evidence="9" id="KW-1185">Reference proteome</keyword>
<dbReference type="RefSeq" id="XP_002111404.1">
    <property type="nucleotide sequence ID" value="XM_002111368.1"/>
</dbReference>
<evidence type="ECO:0000313" key="9">
    <source>
        <dbReference type="Proteomes" id="UP000009022"/>
    </source>
</evidence>
<evidence type="ECO:0000256" key="3">
    <source>
        <dbReference type="PROSITE-ProRule" id="PRU00076"/>
    </source>
</evidence>
<evidence type="ECO:0000256" key="5">
    <source>
        <dbReference type="SAM" id="Phobius"/>
    </source>
</evidence>
<dbReference type="eggNOG" id="KOG0613">
    <property type="taxonomic scope" value="Eukaryota"/>
</dbReference>
<dbReference type="PROSITE" id="PS00022">
    <property type="entry name" value="EGF_1"/>
    <property type="match status" value="4"/>
</dbReference>
<dbReference type="Pfam" id="PF00041">
    <property type="entry name" value="fn3"/>
    <property type="match status" value="4"/>
</dbReference>
<dbReference type="Proteomes" id="UP000009022">
    <property type="component" value="Unassembled WGS sequence"/>
</dbReference>
<dbReference type="SUPFAM" id="SSF57196">
    <property type="entry name" value="EGF/Laminin"/>
    <property type="match status" value="1"/>
</dbReference>
<dbReference type="EMBL" id="DS985244">
    <property type="protein sequence ID" value="EDV25371.1"/>
    <property type="molecule type" value="Genomic_DNA"/>
</dbReference>
<feature type="domain" description="EGF-like" evidence="6">
    <location>
        <begin position="217"/>
        <end position="251"/>
    </location>
</feature>
<feature type="disulfide bond" evidence="3">
    <location>
        <begin position="241"/>
        <end position="250"/>
    </location>
</feature>
<dbReference type="eggNOG" id="KOG1217">
    <property type="taxonomic scope" value="Eukaryota"/>
</dbReference>
<feature type="region of interest" description="Disordered" evidence="4">
    <location>
        <begin position="1741"/>
        <end position="1761"/>
    </location>
</feature>
<dbReference type="InterPro" id="IPR001881">
    <property type="entry name" value="EGF-like_Ca-bd_dom"/>
</dbReference>
<feature type="domain" description="EGF-like" evidence="6">
    <location>
        <begin position="350"/>
        <end position="388"/>
    </location>
</feature>
<feature type="domain" description="EGF-like" evidence="6">
    <location>
        <begin position="282"/>
        <end position="315"/>
    </location>
</feature>
<dbReference type="SMART" id="SM00179">
    <property type="entry name" value="EGF_CA"/>
    <property type="match status" value="1"/>
</dbReference>
<proteinExistence type="predicted"/>
<evidence type="ECO:0000313" key="8">
    <source>
        <dbReference type="EMBL" id="EDV25371.1"/>
    </source>
</evidence>
<dbReference type="InterPro" id="IPR013783">
    <property type="entry name" value="Ig-like_fold"/>
</dbReference>
<protein>
    <submittedName>
        <fullName evidence="8">Uncharacterized protein</fullName>
    </submittedName>
</protein>
<dbReference type="CTD" id="6752617"/>
<evidence type="ECO:0000259" key="7">
    <source>
        <dbReference type="PROSITE" id="PS50853"/>
    </source>
</evidence>
<accession>B3RUR5</accession>
<dbReference type="SUPFAM" id="SSF49265">
    <property type="entry name" value="Fibronectin type III"/>
    <property type="match status" value="7"/>
</dbReference>
<dbReference type="PROSITE" id="PS50026">
    <property type="entry name" value="EGF_3"/>
    <property type="match status" value="3"/>
</dbReference>
<organism evidence="8 9">
    <name type="scientific">Trichoplax adhaerens</name>
    <name type="common">Trichoplax reptans</name>
    <dbReference type="NCBI Taxonomy" id="10228"/>
    <lineage>
        <taxon>Eukaryota</taxon>
        <taxon>Metazoa</taxon>
        <taxon>Placozoa</taxon>
        <taxon>Uniplacotomia</taxon>
        <taxon>Trichoplacea</taxon>
        <taxon>Trichoplacidae</taxon>
        <taxon>Trichoplax</taxon>
    </lineage>
</organism>
<dbReference type="PROSITE" id="PS50853">
    <property type="entry name" value="FN3"/>
    <property type="match status" value="8"/>
</dbReference>
<feature type="transmembrane region" description="Helical" evidence="5">
    <location>
        <begin position="1630"/>
        <end position="1653"/>
    </location>
</feature>
<dbReference type="InterPro" id="IPR000742">
    <property type="entry name" value="EGF"/>
</dbReference>
<dbReference type="InterPro" id="IPR003961">
    <property type="entry name" value="FN3_dom"/>
</dbReference>
<dbReference type="SMART" id="SM00060">
    <property type="entry name" value="FN3"/>
    <property type="match status" value="11"/>
</dbReference>
<feature type="domain" description="Fibronectin type-III" evidence="7">
    <location>
        <begin position="1061"/>
        <end position="1163"/>
    </location>
</feature>
<evidence type="ECO:0000256" key="2">
    <source>
        <dbReference type="ARBA" id="ARBA00023157"/>
    </source>
</evidence>
<dbReference type="PANTHER" id="PTHR13817:SF73">
    <property type="entry name" value="FIBRONECTIN TYPE-III DOMAIN-CONTAINING PROTEIN"/>
    <property type="match status" value="1"/>
</dbReference>
<dbReference type="Gene3D" id="2.60.40.10">
    <property type="entry name" value="Immunoglobulins"/>
    <property type="match status" value="10"/>
</dbReference>
<dbReference type="FunFam" id="2.10.25.10:FF:001080">
    <property type="entry name" value="Neurogenic locus protein delta"/>
    <property type="match status" value="1"/>
</dbReference>
<feature type="domain" description="Fibronectin type-III" evidence="7">
    <location>
        <begin position="1364"/>
        <end position="1468"/>
    </location>
</feature>
<dbReference type="CDD" id="cd00063">
    <property type="entry name" value="FN3"/>
    <property type="match status" value="10"/>
</dbReference>
<dbReference type="OrthoDB" id="6130531at2759"/>
<dbReference type="FunFam" id="2.60.40.10:FF:004067">
    <property type="match status" value="1"/>
</dbReference>
<dbReference type="CDD" id="cd00054">
    <property type="entry name" value="EGF_CA"/>
    <property type="match status" value="1"/>
</dbReference>
<feature type="domain" description="Fibronectin type-III" evidence="7">
    <location>
        <begin position="594"/>
        <end position="695"/>
    </location>
</feature>
<dbReference type="InterPro" id="IPR036116">
    <property type="entry name" value="FN3_sf"/>
</dbReference>
<feature type="domain" description="Fibronectin type-III" evidence="7">
    <location>
        <begin position="391"/>
        <end position="497"/>
    </location>
</feature>
<dbReference type="HOGENOM" id="CLU_238404_0_0_1"/>
<dbReference type="PhylomeDB" id="B3RUR5"/>
<gene>
    <name evidence="8" type="ORF">TRIADDRAFT_55384</name>
</gene>